<keyword evidence="6" id="KW-1185">Reference proteome</keyword>
<sequence>MSSARVLFVVTSHGQKGDTGQPTGYYLPEVAHPWAILTDLGYDIDFVSPQGGQPPADGVNLTDPVNARFVADAVAQQKINNSLTPARVVPSRYAAIYYAGGHGTMWDFAENEELARIAGHIYDRGGIVGAVCHGPAGLVNIRLANGELLVKGKVVSSFTDEEEAAVKLDHVVPFLLETRLKELGAIHRKSPNFQAHVEVAERLVTGQNPASAPGVGEALAKLLAQVSVPA</sequence>
<comment type="similarity">
    <text evidence="3">Belongs to the peptidase C56 family. HSP31-like subfamily.</text>
</comment>
<dbReference type="AlphaFoldDB" id="A0A927B9V4"/>
<reference evidence="5" key="1">
    <citation type="submission" date="2020-09" db="EMBL/GenBank/DDBJ databases">
        <authorList>
            <person name="Kim M.K."/>
        </authorList>
    </citation>
    <scope>NUCLEOTIDE SEQUENCE</scope>
    <source>
        <strain evidence="5">BT664</strain>
    </source>
</reference>
<proteinExistence type="inferred from homology"/>
<keyword evidence="1" id="KW-0346">Stress response</keyword>
<dbReference type="Proteomes" id="UP000612233">
    <property type="component" value="Unassembled WGS sequence"/>
</dbReference>
<name>A0A927B9V4_9BACT</name>
<dbReference type="InterPro" id="IPR002818">
    <property type="entry name" value="DJ-1/PfpI"/>
</dbReference>
<evidence type="ECO:0000256" key="1">
    <source>
        <dbReference type="ARBA" id="ARBA00023016"/>
    </source>
</evidence>
<evidence type="ECO:0000256" key="3">
    <source>
        <dbReference type="ARBA" id="ARBA00038493"/>
    </source>
</evidence>
<feature type="domain" description="DJ-1/PfpI" evidence="4">
    <location>
        <begin position="29"/>
        <end position="214"/>
    </location>
</feature>
<dbReference type="EMBL" id="JACXAD010000002">
    <property type="protein sequence ID" value="MBD2766776.1"/>
    <property type="molecule type" value="Genomic_DNA"/>
</dbReference>
<gene>
    <name evidence="5" type="ORF">IC235_02585</name>
</gene>
<accession>A0A927B9V4</accession>
<dbReference type="Pfam" id="PF01965">
    <property type="entry name" value="DJ-1_PfpI"/>
    <property type="match status" value="1"/>
</dbReference>
<dbReference type="GO" id="GO:0019172">
    <property type="term" value="F:glyoxalase III activity"/>
    <property type="evidence" value="ECO:0007669"/>
    <property type="project" value="TreeGrafter"/>
</dbReference>
<dbReference type="RefSeq" id="WP_191003601.1">
    <property type="nucleotide sequence ID" value="NZ_JACXAD010000002.1"/>
</dbReference>
<organism evidence="5 6">
    <name type="scientific">Hymenobacter montanus</name>
    <dbReference type="NCBI Taxonomy" id="2771359"/>
    <lineage>
        <taxon>Bacteria</taxon>
        <taxon>Pseudomonadati</taxon>
        <taxon>Bacteroidota</taxon>
        <taxon>Cytophagia</taxon>
        <taxon>Cytophagales</taxon>
        <taxon>Hymenobacteraceae</taxon>
        <taxon>Hymenobacter</taxon>
    </lineage>
</organism>
<dbReference type="CDD" id="cd03141">
    <property type="entry name" value="GATase1_Hsp31_like"/>
    <property type="match status" value="1"/>
</dbReference>
<keyword evidence="2" id="KW-0456">Lyase</keyword>
<keyword evidence="5" id="KW-0315">Glutamine amidotransferase</keyword>
<dbReference type="GO" id="GO:0005737">
    <property type="term" value="C:cytoplasm"/>
    <property type="evidence" value="ECO:0007669"/>
    <property type="project" value="TreeGrafter"/>
</dbReference>
<evidence type="ECO:0000313" key="6">
    <source>
        <dbReference type="Proteomes" id="UP000612233"/>
    </source>
</evidence>
<dbReference type="GO" id="GO:0019243">
    <property type="term" value="P:methylglyoxal catabolic process to D-lactate via S-lactoyl-glutathione"/>
    <property type="evidence" value="ECO:0007669"/>
    <property type="project" value="TreeGrafter"/>
</dbReference>
<dbReference type="Gene3D" id="3.40.50.880">
    <property type="match status" value="1"/>
</dbReference>
<dbReference type="PANTHER" id="PTHR48094:SF11">
    <property type="entry name" value="GLUTATHIONE-INDEPENDENT GLYOXALASE HSP31-RELATED"/>
    <property type="match status" value="1"/>
</dbReference>
<evidence type="ECO:0000259" key="4">
    <source>
        <dbReference type="Pfam" id="PF01965"/>
    </source>
</evidence>
<comment type="caution">
    <text evidence="5">The sequence shown here is derived from an EMBL/GenBank/DDBJ whole genome shotgun (WGS) entry which is preliminary data.</text>
</comment>
<protein>
    <submittedName>
        <fullName evidence="5">Type 1 glutamine amidotransferase domain-containing protein</fullName>
    </submittedName>
</protein>
<dbReference type="PANTHER" id="PTHR48094">
    <property type="entry name" value="PROTEIN/NUCLEIC ACID DEGLYCASE DJ-1-RELATED"/>
    <property type="match status" value="1"/>
</dbReference>
<evidence type="ECO:0000313" key="5">
    <source>
        <dbReference type="EMBL" id="MBD2766776.1"/>
    </source>
</evidence>
<dbReference type="InterPro" id="IPR050325">
    <property type="entry name" value="Prot/Nucl_acid_deglycase"/>
</dbReference>
<dbReference type="InterPro" id="IPR029062">
    <property type="entry name" value="Class_I_gatase-like"/>
</dbReference>
<evidence type="ECO:0000256" key="2">
    <source>
        <dbReference type="ARBA" id="ARBA00023239"/>
    </source>
</evidence>
<dbReference type="SUPFAM" id="SSF52317">
    <property type="entry name" value="Class I glutamine amidotransferase-like"/>
    <property type="match status" value="1"/>
</dbReference>